<evidence type="ECO:0000313" key="2">
    <source>
        <dbReference type="Proteomes" id="UP000596329"/>
    </source>
</evidence>
<dbReference type="OMA" id="FNSCQYF"/>
<dbReference type="Proteomes" id="UP000596329">
    <property type="component" value="Chromosome"/>
</dbReference>
<dbReference type="KEGG" id="fpc:FPSM_00238"/>
<dbReference type="RefSeq" id="WP_011962388.1">
    <property type="nucleotide sequence ID" value="NZ_BCNG01000026.1"/>
</dbReference>
<dbReference type="EMBL" id="CP059075">
    <property type="protein sequence ID" value="QRE04463.1"/>
    <property type="molecule type" value="Genomic_DNA"/>
</dbReference>
<dbReference type="PROSITE" id="PS51257">
    <property type="entry name" value="PROKAR_LIPOPROTEIN"/>
    <property type="match status" value="1"/>
</dbReference>
<sequence length="157" mass="18199">MKKRTTILLLVTIFQSCQYFKKNVPTKDDLLQQELKKINWNEVDDFPSTTQCDSINDKIARKQCFFELVTNTLQEKLTQDSIKILFPKIDTIPIKITVFANAKIQFEPNLTKYNSTYNTIKLDSTLQAKLLDFPTIEPAIKRGIKVKSQFVLPIILK</sequence>
<dbReference type="KEGG" id="fpv:IA03_00965"/>
<dbReference type="GeneID" id="66553840"/>
<reference evidence="1 2" key="1">
    <citation type="submission" date="2020-07" db="EMBL/GenBank/DDBJ databases">
        <title>Genomic characterization of Flavobacterium psychrophilum strains.</title>
        <authorList>
            <person name="Castillo D."/>
            <person name="Jorgensen J."/>
            <person name="Middelboe M."/>
        </authorList>
    </citation>
    <scope>NUCLEOTIDE SEQUENCE [LARGE SCALE GENOMIC DNA]</scope>
    <source>
        <strain evidence="1 2">FPS-R7</strain>
    </source>
</reference>
<proteinExistence type="predicted"/>
<dbReference type="KEGG" id="fpq:IB65_00960"/>
<dbReference type="AlphaFoldDB" id="A0A076NSP6"/>
<dbReference type="KEGG" id="fpw:IA04_00950"/>
<evidence type="ECO:0000313" key="1">
    <source>
        <dbReference type="EMBL" id="QRE04463.1"/>
    </source>
</evidence>
<protein>
    <submittedName>
        <fullName evidence="1">Uncharacterized protein</fullName>
    </submittedName>
</protein>
<name>A0A076NSP6_FLAPS</name>
<accession>A0A076NSP6</accession>
<gene>
    <name evidence="1" type="ORF">H0H26_02335</name>
</gene>
<organism evidence="1 2">
    <name type="scientific">Flavobacterium psychrophilum</name>
    <dbReference type="NCBI Taxonomy" id="96345"/>
    <lineage>
        <taxon>Bacteria</taxon>
        <taxon>Pseudomonadati</taxon>
        <taxon>Bacteroidota</taxon>
        <taxon>Flavobacteriia</taxon>
        <taxon>Flavobacteriales</taxon>
        <taxon>Flavobacteriaceae</taxon>
        <taxon>Flavobacterium</taxon>
    </lineage>
</organism>
<dbReference type="KEGG" id="fpk:IA06_00970"/>